<proteinExistence type="predicted"/>
<dbReference type="InterPro" id="IPR018968">
    <property type="entry name" value="Phasin"/>
</dbReference>
<evidence type="ECO:0000313" key="2">
    <source>
        <dbReference type="EMBL" id="AKH20171.1"/>
    </source>
</evidence>
<accession>A0A0F7JUD7</accession>
<sequence length="154" mass="16864">MAQQKPFDFSNLFASFDPQAIAKQFQDSFGGASIPGIDPTKLLETQRKNMELLMSTNQEMLAGSQALVQRQANMLQEAIAEVTAAAQKLANSGDAKDVSAQQVELLQTAFEKALANSNEISNMIRQTQESVTSQVNNRISESLKELKETIAKVK</sequence>
<dbReference type="Pfam" id="PF09361">
    <property type="entry name" value="Phasin_2"/>
    <property type="match status" value="1"/>
</dbReference>
<dbReference type="InterPro" id="IPR010127">
    <property type="entry name" value="Phasin_subfam-1"/>
</dbReference>
<evidence type="ECO:0000313" key="3">
    <source>
        <dbReference type="Proteomes" id="UP000034410"/>
    </source>
</evidence>
<gene>
    <name evidence="2" type="ORF">AAY24_07175</name>
</gene>
<dbReference type="Proteomes" id="UP000034410">
    <property type="component" value="Chromosome"/>
</dbReference>
<dbReference type="OrthoDB" id="7060550at2"/>
<dbReference type="AlphaFoldDB" id="A0A0F7JUD7"/>
<evidence type="ECO:0000259" key="1">
    <source>
        <dbReference type="Pfam" id="PF09361"/>
    </source>
</evidence>
<reference evidence="2 3" key="1">
    <citation type="journal article" date="2015" name="Genome Announc.">
        <title>Complete Genome Sequence of Sedimenticola thiotaurini Strain SIP-G1, a Polyphosphate- and Polyhydroxyalkanoate-Accumulating Sulfur-Oxidizing Gammaproteobacterium Isolated from Salt Marsh Sediments.</title>
        <authorList>
            <person name="Flood B.E."/>
            <person name="Jones D.S."/>
            <person name="Bailey J.V."/>
        </authorList>
    </citation>
    <scope>NUCLEOTIDE SEQUENCE [LARGE SCALE GENOMIC DNA]</scope>
    <source>
        <strain evidence="2 3">SIP-G1</strain>
    </source>
</reference>
<dbReference type="KEGG" id="seds:AAY24_07175"/>
<name>A0A0F7JUD7_9GAMM</name>
<keyword evidence="3" id="KW-1185">Reference proteome</keyword>
<dbReference type="RefSeq" id="WP_046859107.1">
    <property type="nucleotide sequence ID" value="NZ_CP011412.1"/>
</dbReference>
<organism evidence="2 3">
    <name type="scientific">Sedimenticola thiotaurini</name>
    <dbReference type="NCBI Taxonomy" id="1543721"/>
    <lineage>
        <taxon>Bacteria</taxon>
        <taxon>Pseudomonadati</taxon>
        <taxon>Pseudomonadota</taxon>
        <taxon>Gammaproteobacteria</taxon>
        <taxon>Chromatiales</taxon>
        <taxon>Sedimenticolaceae</taxon>
        <taxon>Sedimenticola</taxon>
    </lineage>
</organism>
<feature type="domain" description="Phasin" evidence="1">
    <location>
        <begin position="42"/>
        <end position="138"/>
    </location>
</feature>
<protein>
    <recommendedName>
        <fullName evidence="1">Phasin domain-containing protein</fullName>
    </recommendedName>
</protein>
<dbReference type="EMBL" id="CP011412">
    <property type="protein sequence ID" value="AKH20171.1"/>
    <property type="molecule type" value="Genomic_DNA"/>
</dbReference>
<dbReference type="NCBIfam" id="TIGR01841">
    <property type="entry name" value="phasin"/>
    <property type="match status" value="1"/>
</dbReference>